<dbReference type="GO" id="GO:0051607">
    <property type="term" value="P:defense response to virus"/>
    <property type="evidence" value="ECO:0007669"/>
    <property type="project" value="UniProtKB-KW"/>
</dbReference>
<dbReference type="EMBL" id="LRRD01000048">
    <property type="protein sequence ID" value="KXW57591.1"/>
    <property type="molecule type" value="Genomic_DNA"/>
</dbReference>
<keyword evidence="7" id="KW-0460">Magnesium</keyword>
<keyword evidence="5" id="KW-0255">Endonuclease</keyword>
<dbReference type="InterPro" id="IPR019199">
    <property type="entry name" value="Virulence_VapD/CRISPR_Cas2"/>
</dbReference>
<comment type="caution">
    <text evidence="9">The sequence shown here is derived from an EMBL/GenBank/DDBJ whole genome shotgun (WGS) entry which is preliminary data.</text>
</comment>
<dbReference type="GO" id="GO:0046872">
    <property type="term" value="F:metal ion binding"/>
    <property type="evidence" value="ECO:0007669"/>
    <property type="project" value="UniProtKB-KW"/>
</dbReference>
<keyword evidence="10" id="KW-1185">Reference proteome</keyword>
<dbReference type="InterPro" id="IPR021127">
    <property type="entry name" value="CRISPR_associated_Cas2"/>
</dbReference>
<evidence type="ECO:0000256" key="6">
    <source>
        <dbReference type="ARBA" id="ARBA00022801"/>
    </source>
</evidence>
<dbReference type="AlphaFoldDB" id="A0A149VWH3"/>
<evidence type="ECO:0000256" key="4">
    <source>
        <dbReference type="ARBA" id="ARBA00022723"/>
    </source>
</evidence>
<dbReference type="GO" id="GO:0016787">
    <property type="term" value="F:hydrolase activity"/>
    <property type="evidence" value="ECO:0007669"/>
    <property type="project" value="UniProtKB-KW"/>
</dbReference>
<dbReference type="SUPFAM" id="SSF143430">
    <property type="entry name" value="TTP0101/SSO1404-like"/>
    <property type="match status" value="1"/>
</dbReference>
<evidence type="ECO:0000256" key="1">
    <source>
        <dbReference type="ARBA" id="ARBA00001946"/>
    </source>
</evidence>
<evidence type="ECO:0000256" key="8">
    <source>
        <dbReference type="ARBA" id="ARBA00023118"/>
    </source>
</evidence>
<evidence type="ECO:0000313" key="10">
    <source>
        <dbReference type="Proteomes" id="UP000075653"/>
    </source>
</evidence>
<dbReference type="PATRIC" id="fig|1789004.3.peg.1938"/>
<evidence type="ECO:0000256" key="5">
    <source>
        <dbReference type="ARBA" id="ARBA00022759"/>
    </source>
</evidence>
<comment type="similarity">
    <text evidence="2">Belongs to the CRISPR-associated endoribonuclease Cas2 protein family.</text>
</comment>
<dbReference type="STRING" id="1789004.FEMY_18940"/>
<name>A0A149VWH3_9PROT</name>
<dbReference type="CDD" id="cd09725">
    <property type="entry name" value="Cas2_I_II_III"/>
    <property type="match status" value="1"/>
</dbReference>
<keyword evidence="6" id="KW-0378">Hydrolase</keyword>
<keyword evidence="4" id="KW-0479">Metal-binding</keyword>
<accession>A0A149VWH3</accession>
<dbReference type="Proteomes" id="UP000075653">
    <property type="component" value="Unassembled WGS sequence"/>
</dbReference>
<keyword evidence="8" id="KW-0051">Antiviral defense</keyword>
<evidence type="ECO:0000256" key="3">
    <source>
        <dbReference type="ARBA" id="ARBA00022722"/>
    </source>
</evidence>
<keyword evidence="3" id="KW-0540">Nuclease</keyword>
<gene>
    <name evidence="9" type="primary">cas2_1</name>
    <name evidence="9" type="ORF">FEMY_18940</name>
</gene>
<dbReference type="Pfam" id="PF09827">
    <property type="entry name" value="CRISPR_Cas2"/>
    <property type="match status" value="1"/>
</dbReference>
<proteinExistence type="inferred from homology"/>
<sequence>MHHFLQGFRVGGQKSFFECWLNPLELKEVESRLVEMMDLSEDRVHIFQMDPRMQPECHGKAISKPLNSPFFLI</sequence>
<comment type="cofactor">
    <cofactor evidence="1">
        <name>Mg(2+)</name>
        <dbReference type="ChEBI" id="CHEBI:18420"/>
    </cofactor>
</comment>
<evidence type="ECO:0000256" key="7">
    <source>
        <dbReference type="ARBA" id="ARBA00022842"/>
    </source>
</evidence>
<evidence type="ECO:0000256" key="2">
    <source>
        <dbReference type="ARBA" id="ARBA00009959"/>
    </source>
</evidence>
<organism evidence="9 10">
    <name type="scientific">Ferrovum myxofaciens</name>
    <dbReference type="NCBI Taxonomy" id="416213"/>
    <lineage>
        <taxon>Bacteria</taxon>
        <taxon>Pseudomonadati</taxon>
        <taxon>Pseudomonadota</taxon>
        <taxon>Betaproteobacteria</taxon>
        <taxon>Ferrovales</taxon>
        <taxon>Ferrovaceae</taxon>
        <taxon>Ferrovum</taxon>
    </lineage>
</organism>
<dbReference type="GO" id="GO:0043571">
    <property type="term" value="P:maintenance of CRISPR repeat elements"/>
    <property type="evidence" value="ECO:0007669"/>
    <property type="project" value="InterPro"/>
</dbReference>
<dbReference type="Gene3D" id="3.30.70.240">
    <property type="match status" value="1"/>
</dbReference>
<dbReference type="GO" id="GO:0004521">
    <property type="term" value="F:RNA endonuclease activity"/>
    <property type="evidence" value="ECO:0007669"/>
    <property type="project" value="InterPro"/>
</dbReference>
<protein>
    <submittedName>
        <fullName evidence="9">CRISPR-associated endoribonuclease Cas2</fullName>
    </submittedName>
</protein>
<evidence type="ECO:0000313" key="9">
    <source>
        <dbReference type="EMBL" id="KXW57591.1"/>
    </source>
</evidence>
<reference evidence="9 10" key="1">
    <citation type="submission" date="2016-01" db="EMBL/GenBank/DDBJ databases">
        <title>Genome sequence of the acidophilic iron oxidising Ferrovum strain Z-31.</title>
        <authorList>
            <person name="Poehlein A."/>
            <person name="Ullrich S.R."/>
            <person name="Schloemann M."/>
            <person name="Muehling M."/>
            <person name="Daniel R."/>
        </authorList>
    </citation>
    <scope>NUCLEOTIDE SEQUENCE [LARGE SCALE GENOMIC DNA]</scope>
    <source>
        <strain evidence="9 10">Z-31</strain>
    </source>
</reference>